<evidence type="ECO:0000313" key="1">
    <source>
        <dbReference type="EMBL" id="KAK2771122.1"/>
    </source>
</evidence>
<accession>A0AAD9YPL3</accession>
<evidence type="ECO:0000313" key="2">
    <source>
        <dbReference type="Proteomes" id="UP001281614"/>
    </source>
</evidence>
<dbReference type="Proteomes" id="UP001281614">
    <property type="component" value="Unassembled WGS sequence"/>
</dbReference>
<keyword evidence="2" id="KW-1185">Reference proteome</keyword>
<dbReference type="EMBL" id="VYYT01000085">
    <property type="protein sequence ID" value="KAK2771122.1"/>
    <property type="molecule type" value="Genomic_DNA"/>
</dbReference>
<proteinExistence type="predicted"/>
<name>A0AAD9YPL3_COLKA</name>
<organism evidence="1 2">
    <name type="scientific">Colletotrichum kahawae</name>
    <name type="common">Coffee berry disease fungus</name>
    <dbReference type="NCBI Taxonomy" id="34407"/>
    <lineage>
        <taxon>Eukaryota</taxon>
        <taxon>Fungi</taxon>
        <taxon>Dikarya</taxon>
        <taxon>Ascomycota</taxon>
        <taxon>Pezizomycotina</taxon>
        <taxon>Sordariomycetes</taxon>
        <taxon>Hypocreomycetidae</taxon>
        <taxon>Glomerellales</taxon>
        <taxon>Glomerellaceae</taxon>
        <taxon>Colletotrichum</taxon>
        <taxon>Colletotrichum gloeosporioides species complex</taxon>
    </lineage>
</organism>
<reference evidence="1" key="1">
    <citation type="submission" date="2023-02" db="EMBL/GenBank/DDBJ databases">
        <title>Colletotrichum kahawae CIFC_Que2 genome sequencing and assembly.</title>
        <authorList>
            <person name="Baroncelli R."/>
        </authorList>
    </citation>
    <scope>NUCLEOTIDE SEQUENCE</scope>
    <source>
        <strain evidence="1">CIFC_Que2</strain>
    </source>
</reference>
<protein>
    <submittedName>
        <fullName evidence="1">Uncharacterized protein</fullName>
    </submittedName>
</protein>
<gene>
    <name evidence="1" type="ORF">CKAH01_14486</name>
</gene>
<comment type="caution">
    <text evidence="1">The sequence shown here is derived from an EMBL/GenBank/DDBJ whole genome shotgun (WGS) entry which is preliminary data.</text>
</comment>
<dbReference type="AlphaFoldDB" id="A0AAD9YPL3"/>
<sequence>MLSGIAMYDGHSGFRFRNPGGSIYPAMPIWVTTTSVWFLGRNANERRDGPVGQALVVSCRVASVERVVQVRRRFRAPQRKSMEQVGSVEDGGVDWLKAKRSSVSHRGVLSGCPLYGILECDARVSWPPEQCAGTLHRPESSHSDGHGFHIQTWWWP</sequence>